<keyword evidence="2" id="KW-1185">Reference proteome</keyword>
<protein>
    <submittedName>
        <fullName evidence="1">Uncharacterized protein</fullName>
    </submittedName>
</protein>
<name>A0AC60P0D4_IXOPE</name>
<sequence length="124" mass="13553">MRPSGRHLGLPPPPPGLWDRIAFWPGSFLSDWSASSADSAEEATCHLDQPYFYLSPRDPAPESGGRLETPIDQLNWVLPHVAGATWVLLIWSVQMLNGTNLGLSMDLASRSSLQRTGGFLLAEP</sequence>
<evidence type="ECO:0000313" key="2">
    <source>
        <dbReference type="Proteomes" id="UP000805193"/>
    </source>
</evidence>
<evidence type="ECO:0000313" key="1">
    <source>
        <dbReference type="EMBL" id="KAG0412855.1"/>
    </source>
</evidence>
<dbReference type="EMBL" id="JABSTQ010011317">
    <property type="protein sequence ID" value="KAG0412855.1"/>
    <property type="molecule type" value="Genomic_DNA"/>
</dbReference>
<proteinExistence type="predicted"/>
<dbReference type="Proteomes" id="UP000805193">
    <property type="component" value="Unassembled WGS sequence"/>
</dbReference>
<gene>
    <name evidence="1" type="ORF">HPB47_010002</name>
</gene>
<comment type="caution">
    <text evidence="1">The sequence shown here is derived from an EMBL/GenBank/DDBJ whole genome shotgun (WGS) entry which is preliminary data.</text>
</comment>
<organism evidence="1 2">
    <name type="scientific">Ixodes persulcatus</name>
    <name type="common">Taiga tick</name>
    <dbReference type="NCBI Taxonomy" id="34615"/>
    <lineage>
        <taxon>Eukaryota</taxon>
        <taxon>Metazoa</taxon>
        <taxon>Ecdysozoa</taxon>
        <taxon>Arthropoda</taxon>
        <taxon>Chelicerata</taxon>
        <taxon>Arachnida</taxon>
        <taxon>Acari</taxon>
        <taxon>Parasitiformes</taxon>
        <taxon>Ixodida</taxon>
        <taxon>Ixodoidea</taxon>
        <taxon>Ixodidae</taxon>
        <taxon>Ixodinae</taxon>
        <taxon>Ixodes</taxon>
    </lineage>
</organism>
<reference evidence="1 2" key="1">
    <citation type="journal article" date="2020" name="Cell">
        <title>Large-Scale Comparative Analyses of Tick Genomes Elucidate Their Genetic Diversity and Vector Capacities.</title>
        <authorList>
            <consortium name="Tick Genome and Microbiome Consortium (TIGMIC)"/>
            <person name="Jia N."/>
            <person name="Wang J."/>
            <person name="Shi W."/>
            <person name="Du L."/>
            <person name="Sun Y."/>
            <person name="Zhan W."/>
            <person name="Jiang J.F."/>
            <person name="Wang Q."/>
            <person name="Zhang B."/>
            <person name="Ji P."/>
            <person name="Bell-Sakyi L."/>
            <person name="Cui X.M."/>
            <person name="Yuan T.T."/>
            <person name="Jiang B.G."/>
            <person name="Yang W.F."/>
            <person name="Lam T.T."/>
            <person name="Chang Q.C."/>
            <person name="Ding S.J."/>
            <person name="Wang X.J."/>
            <person name="Zhu J.G."/>
            <person name="Ruan X.D."/>
            <person name="Zhao L."/>
            <person name="Wei J.T."/>
            <person name="Ye R.Z."/>
            <person name="Que T.C."/>
            <person name="Du C.H."/>
            <person name="Zhou Y.H."/>
            <person name="Cheng J.X."/>
            <person name="Dai P.F."/>
            <person name="Guo W.B."/>
            <person name="Han X.H."/>
            <person name="Huang E.J."/>
            <person name="Li L.F."/>
            <person name="Wei W."/>
            <person name="Gao Y.C."/>
            <person name="Liu J.Z."/>
            <person name="Shao H.Z."/>
            <person name="Wang X."/>
            <person name="Wang C.C."/>
            <person name="Yang T.C."/>
            <person name="Huo Q.B."/>
            <person name="Li W."/>
            <person name="Chen H.Y."/>
            <person name="Chen S.E."/>
            <person name="Zhou L.G."/>
            <person name="Ni X.B."/>
            <person name="Tian J.H."/>
            <person name="Sheng Y."/>
            <person name="Liu T."/>
            <person name="Pan Y.S."/>
            <person name="Xia L.Y."/>
            <person name="Li J."/>
            <person name="Zhao F."/>
            <person name="Cao W.C."/>
        </authorList>
    </citation>
    <scope>NUCLEOTIDE SEQUENCE [LARGE SCALE GENOMIC DNA]</scope>
    <source>
        <strain evidence="1">Iper-2018</strain>
    </source>
</reference>
<accession>A0AC60P0D4</accession>